<proteinExistence type="predicted"/>
<organism evidence="1 2">
    <name type="scientific">Trichinella pseudospiralis</name>
    <name type="common">Parasitic roundworm</name>
    <dbReference type="NCBI Taxonomy" id="6337"/>
    <lineage>
        <taxon>Eukaryota</taxon>
        <taxon>Metazoa</taxon>
        <taxon>Ecdysozoa</taxon>
        <taxon>Nematoda</taxon>
        <taxon>Enoplea</taxon>
        <taxon>Dorylaimia</taxon>
        <taxon>Trichinellida</taxon>
        <taxon>Trichinellidae</taxon>
        <taxon>Trichinella</taxon>
    </lineage>
</organism>
<name>A0A0V1FXG5_TRIPS</name>
<dbReference type="EMBL" id="JYDT01000019">
    <property type="protein sequence ID" value="KRY90744.1"/>
    <property type="molecule type" value="Genomic_DNA"/>
</dbReference>
<gene>
    <name evidence="1" type="ORF">T4D_1102</name>
</gene>
<evidence type="ECO:0000313" key="1">
    <source>
        <dbReference type="EMBL" id="KRY90744.1"/>
    </source>
</evidence>
<dbReference type="OrthoDB" id="10354601at2759"/>
<sequence length="169" mass="19194">MQIPQKDQNTSGFDERMKNHQFQIKNQIIMCKRIAKFLWIIKIEKMFLLYRKKNLFVAISVTVCQVVKCNLAVNKLPCSDDVQMMFCPKKKKEKEMGKNPQSEHHSAVAFLVGQLGEGQSIRAQPLGSPNVRLPAEQFVNVCQQRVLIENPQISKKKVGCPPACPVAGR</sequence>
<dbReference type="Proteomes" id="UP000054995">
    <property type="component" value="Unassembled WGS sequence"/>
</dbReference>
<comment type="caution">
    <text evidence="1">The sequence shown here is derived from an EMBL/GenBank/DDBJ whole genome shotgun (WGS) entry which is preliminary data.</text>
</comment>
<dbReference type="AlphaFoldDB" id="A0A0V1FXG5"/>
<protein>
    <submittedName>
        <fullName evidence="1">Uncharacterized protein</fullName>
    </submittedName>
</protein>
<reference evidence="1 2" key="1">
    <citation type="submission" date="2015-01" db="EMBL/GenBank/DDBJ databases">
        <title>Evolution of Trichinella species and genotypes.</title>
        <authorList>
            <person name="Korhonen P.K."/>
            <person name="Edoardo P."/>
            <person name="Giuseppe L.R."/>
            <person name="Gasser R.B."/>
        </authorList>
    </citation>
    <scope>NUCLEOTIDE SEQUENCE [LARGE SCALE GENOMIC DNA]</scope>
    <source>
        <strain evidence="1">ISS470</strain>
    </source>
</reference>
<evidence type="ECO:0000313" key="2">
    <source>
        <dbReference type="Proteomes" id="UP000054995"/>
    </source>
</evidence>
<accession>A0A0V1FXG5</accession>
<keyword evidence="2" id="KW-1185">Reference proteome</keyword>